<accession>B4KIG3</accession>
<evidence type="ECO:0000313" key="4">
    <source>
        <dbReference type="Proteomes" id="UP000009192"/>
    </source>
</evidence>
<sequence length="232" mass="26254">MWEPQALSIIIYTLLGLALTLPLEEPRYNQLGYKHDQLANSTMCNNSVIATTDRRGVPATTPSPTPSATPTPMPRPRPTPQFEYALLGQDSRDQHWYRVSLTPLDNKSGYRAQFAMRQPPPYDSQQAHKHDKMITELLNFLDKSEEHNLQKAYRQLLASAEYNDEESKMKQGVDKTEVQMDDDVDLKSNLKTDPNHRLILVAELPGATTANNQSGNDSNEVNNLVYFIKGLK</sequence>
<dbReference type="Proteomes" id="UP000009192">
    <property type="component" value="Unassembled WGS sequence"/>
</dbReference>
<organism evidence="3 4">
    <name type="scientific">Drosophila mojavensis</name>
    <name type="common">Fruit fly</name>
    <dbReference type="NCBI Taxonomy" id="7230"/>
    <lineage>
        <taxon>Eukaryota</taxon>
        <taxon>Metazoa</taxon>
        <taxon>Ecdysozoa</taxon>
        <taxon>Arthropoda</taxon>
        <taxon>Hexapoda</taxon>
        <taxon>Insecta</taxon>
        <taxon>Pterygota</taxon>
        <taxon>Neoptera</taxon>
        <taxon>Endopterygota</taxon>
        <taxon>Diptera</taxon>
        <taxon>Brachycera</taxon>
        <taxon>Muscomorpha</taxon>
        <taxon>Ephydroidea</taxon>
        <taxon>Drosophilidae</taxon>
        <taxon>Drosophila</taxon>
    </lineage>
</organism>
<dbReference type="EMBL" id="CH933807">
    <property type="protein sequence ID" value="EDW13460.1"/>
    <property type="molecule type" value="Genomic_DNA"/>
</dbReference>
<dbReference type="OrthoDB" id="7846954at2759"/>
<feature type="region of interest" description="Disordered" evidence="1">
    <location>
        <begin position="52"/>
        <end position="81"/>
    </location>
</feature>
<feature type="chain" id="PRO_5002814197" evidence="2">
    <location>
        <begin position="21"/>
        <end position="232"/>
    </location>
</feature>
<dbReference type="HOGENOM" id="CLU_1195933_0_0_1"/>
<dbReference type="PhylomeDB" id="B4KIG3"/>
<gene>
    <name evidence="3" type="primary">Dmoj\GI18219</name>
    <name evidence="3" type="ORF">Dmoj_GI18219</name>
</gene>
<dbReference type="eggNOG" id="ENOG502T9EB">
    <property type="taxonomic scope" value="Eukaryota"/>
</dbReference>
<dbReference type="KEGG" id="dmo:Dmoj_GI18219"/>
<proteinExistence type="predicted"/>
<keyword evidence="4" id="KW-1185">Reference proteome</keyword>
<dbReference type="FunCoup" id="B4KIG3">
    <property type="interactions" value="1"/>
</dbReference>
<keyword evidence="2" id="KW-0732">Signal</keyword>
<feature type="compositionally biased region" description="Pro residues" evidence="1">
    <location>
        <begin position="61"/>
        <end position="79"/>
    </location>
</feature>
<evidence type="ECO:0000313" key="3">
    <source>
        <dbReference type="EMBL" id="EDW13460.1"/>
    </source>
</evidence>
<feature type="signal peptide" evidence="2">
    <location>
        <begin position="1"/>
        <end position="20"/>
    </location>
</feature>
<evidence type="ECO:0000256" key="1">
    <source>
        <dbReference type="SAM" id="MobiDB-lite"/>
    </source>
</evidence>
<name>B4KIG3_DROMO</name>
<dbReference type="InParanoid" id="B4KIG3"/>
<reference evidence="3 4" key="1">
    <citation type="journal article" date="2007" name="Nature">
        <title>Evolution of genes and genomes on the Drosophila phylogeny.</title>
        <authorList>
            <consortium name="Drosophila 12 Genomes Consortium"/>
            <person name="Clark A.G."/>
            <person name="Eisen M.B."/>
            <person name="Smith D.R."/>
            <person name="Bergman C.M."/>
            <person name="Oliver B."/>
            <person name="Markow T.A."/>
            <person name="Kaufman T.C."/>
            <person name="Kellis M."/>
            <person name="Gelbart W."/>
            <person name="Iyer V.N."/>
            <person name="Pollard D.A."/>
            <person name="Sackton T.B."/>
            <person name="Larracuente A.M."/>
            <person name="Singh N.D."/>
            <person name="Abad J.P."/>
            <person name="Abt D.N."/>
            <person name="Adryan B."/>
            <person name="Aguade M."/>
            <person name="Akashi H."/>
            <person name="Anderson W.W."/>
            <person name="Aquadro C.F."/>
            <person name="Ardell D.H."/>
            <person name="Arguello R."/>
            <person name="Artieri C.G."/>
            <person name="Barbash D.A."/>
            <person name="Barker D."/>
            <person name="Barsanti P."/>
            <person name="Batterham P."/>
            <person name="Batzoglou S."/>
            <person name="Begun D."/>
            <person name="Bhutkar A."/>
            <person name="Blanco E."/>
            <person name="Bosak S.A."/>
            <person name="Bradley R.K."/>
            <person name="Brand A.D."/>
            <person name="Brent M.R."/>
            <person name="Brooks A.N."/>
            <person name="Brown R.H."/>
            <person name="Butlin R.K."/>
            <person name="Caggese C."/>
            <person name="Calvi B.R."/>
            <person name="Bernardo de Carvalho A."/>
            <person name="Caspi A."/>
            <person name="Castrezana S."/>
            <person name="Celniker S.E."/>
            <person name="Chang J.L."/>
            <person name="Chapple C."/>
            <person name="Chatterji S."/>
            <person name="Chinwalla A."/>
            <person name="Civetta A."/>
            <person name="Clifton S.W."/>
            <person name="Comeron J.M."/>
            <person name="Costello J.C."/>
            <person name="Coyne J.A."/>
            <person name="Daub J."/>
            <person name="David R.G."/>
            <person name="Delcher A.L."/>
            <person name="Delehaunty K."/>
            <person name="Do C.B."/>
            <person name="Ebling H."/>
            <person name="Edwards K."/>
            <person name="Eickbush T."/>
            <person name="Evans J.D."/>
            <person name="Filipski A."/>
            <person name="Findeiss S."/>
            <person name="Freyhult E."/>
            <person name="Fulton L."/>
            <person name="Fulton R."/>
            <person name="Garcia A.C."/>
            <person name="Gardiner A."/>
            <person name="Garfield D.A."/>
            <person name="Garvin B.E."/>
            <person name="Gibson G."/>
            <person name="Gilbert D."/>
            <person name="Gnerre S."/>
            <person name="Godfrey J."/>
            <person name="Good R."/>
            <person name="Gotea V."/>
            <person name="Gravely B."/>
            <person name="Greenberg A.J."/>
            <person name="Griffiths-Jones S."/>
            <person name="Gross S."/>
            <person name="Guigo R."/>
            <person name="Gustafson E.A."/>
            <person name="Haerty W."/>
            <person name="Hahn M.W."/>
            <person name="Halligan D.L."/>
            <person name="Halpern A.L."/>
            <person name="Halter G.M."/>
            <person name="Han M.V."/>
            <person name="Heger A."/>
            <person name="Hillier L."/>
            <person name="Hinrichs A.S."/>
            <person name="Holmes I."/>
            <person name="Hoskins R.A."/>
            <person name="Hubisz M.J."/>
            <person name="Hultmark D."/>
            <person name="Huntley M.A."/>
            <person name="Jaffe D.B."/>
            <person name="Jagadeeshan S."/>
            <person name="Jeck W.R."/>
            <person name="Johnson J."/>
            <person name="Jones C.D."/>
            <person name="Jordan W.C."/>
            <person name="Karpen G.H."/>
            <person name="Kataoka E."/>
            <person name="Keightley P.D."/>
            <person name="Kheradpour P."/>
            <person name="Kirkness E.F."/>
            <person name="Koerich L.B."/>
            <person name="Kristiansen K."/>
            <person name="Kudrna D."/>
            <person name="Kulathinal R.J."/>
            <person name="Kumar S."/>
            <person name="Kwok R."/>
            <person name="Lander E."/>
            <person name="Langley C.H."/>
            <person name="Lapoint R."/>
            <person name="Lazzaro B.P."/>
            <person name="Lee S.J."/>
            <person name="Levesque L."/>
            <person name="Li R."/>
            <person name="Lin C.F."/>
            <person name="Lin M.F."/>
            <person name="Lindblad-Toh K."/>
            <person name="Llopart A."/>
            <person name="Long M."/>
            <person name="Low L."/>
            <person name="Lozovsky E."/>
            <person name="Lu J."/>
            <person name="Luo M."/>
            <person name="Machado C.A."/>
            <person name="Makalowski W."/>
            <person name="Marzo M."/>
            <person name="Matsuda M."/>
            <person name="Matzkin L."/>
            <person name="McAllister B."/>
            <person name="McBride C.S."/>
            <person name="McKernan B."/>
            <person name="McKernan K."/>
            <person name="Mendez-Lago M."/>
            <person name="Minx P."/>
            <person name="Mollenhauer M.U."/>
            <person name="Montooth K."/>
            <person name="Mount S.M."/>
            <person name="Mu X."/>
            <person name="Myers E."/>
            <person name="Negre B."/>
            <person name="Newfeld S."/>
            <person name="Nielsen R."/>
            <person name="Noor M.A."/>
            <person name="O'Grady P."/>
            <person name="Pachter L."/>
            <person name="Papaceit M."/>
            <person name="Parisi M.J."/>
            <person name="Parisi M."/>
            <person name="Parts L."/>
            <person name="Pedersen J.S."/>
            <person name="Pesole G."/>
            <person name="Phillippy A.M."/>
            <person name="Ponting C.P."/>
            <person name="Pop M."/>
            <person name="Porcelli D."/>
            <person name="Powell J.R."/>
            <person name="Prohaska S."/>
            <person name="Pruitt K."/>
            <person name="Puig M."/>
            <person name="Quesneville H."/>
            <person name="Ram K.R."/>
            <person name="Rand D."/>
            <person name="Rasmussen M.D."/>
            <person name="Reed L.K."/>
            <person name="Reenan R."/>
            <person name="Reily A."/>
            <person name="Remington K.A."/>
            <person name="Rieger T.T."/>
            <person name="Ritchie M.G."/>
            <person name="Robin C."/>
            <person name="Rogers Y.H."/>
            <person name="Rohde C."/>
            <person name="Rozas J."/>
            <person name="Rubenfield M.J."/>
            <person name="Ruiz A."/>
            <person name="Russo S."/>
            <person name="Salzberg S.L."/>
            <person name="Sanchez-Gracia A."/>
            <person name="Saranga D.J."/>
            <person name="Sato H."/>
            <person name="Schaeffer S.W."/>
            <person name="Schatz M.C."/>
            <person name="Schlenke T."/>
            <person name="Schwartz R."/>
            <person name="Segarra C."/>
            <person name="Singh R.S."/>
            <person name="Sirot L."/>
            <person name="Sirota M."/>
            <person name="Sisneros N.B."/>
            <person name="Smith C.D."/>
            <person name="Smith T.F."/>
            <person name="Spieth J."/>
            <person name="Stage D.E."/>
            <person name="Stark A."/>
            <person name="Stephan W."/>
            <person name="Strausberg R.L."/>
            <person name="Strempel S."/>
            <person name="Sturgill D."/>
            <person name="Sutton G."/>
            <person name="Sutton G.G."/>
            <person name="Tao W."/>
            <person name="Teichmann S."/>
            <person name="Tobari Y.N."/>
            <person name="Tomimura Y."/>
            <person name="Tsolas J.M."/>
            <person name="Valente V.L."/>
            <person name="Venter E."/>
            <person name="Venter J.C."/>
            <person name="Vicario S."/>
            <person name="Vieira F.G."/>
            <person name="Vilella A.J."/>
            <person name="Villasante A."/>
            <person name="Walenz B."/>
            <person name="Wang J."/>
            <person name="Wasserman M."/>
            <person name="Watts T."/>
            <person name="Wilson D."/>
            <person name="Wilson R.K."/>
            <person name="Wing R.A."/>
            <person name="Wolfner M.F."/>
            <person name="Wong A."/>
            <person name="Wong G.K."/>
            <person name="Wu C.I."/>
            <person name="Wu G."/>
            <person name="Yamamoto D."/>
            <person name="Yang H.P."/>
            <person name="Yang S.P."/>
            <person name="Yorke J.A."/>
            <person name="Yoshida K."/>
            <person name="Zdobnov E."/>
            <person name="Zhang P."/>
            <person name="Zhang Y."/>
            <person name="Zimin A.V."/>
            <person name="Baldwin J."/>
            <person name="Abdouelleil A."/>
            <person name="Abdulkadir J."/>
            <person name="Abebe A."/>
            <person name="Abera B."/>
            <person name="Abreu J."/>
            <person name="Acer S.C."/>
            <person name="Aftuck L."/>
            <person name="Alexander A."/>
            <person name="An P."/>
            <person name="Anderson E."/>
            <person name="Anderson S."/>
            <person name="Arachi H."/>
            <person name="Azer M."/>
            <person name="Bachantsang P."/>
            <person name="Barry A."/>
            <person name="Bayul T."/>
            <person name="Berlin A."/>
            <person name="Bessette D."/>
            <person name="Bloom T."/>
            <person name="Blye J."/>
            <person name="Boguslavskiy L."/>
            <person name="Bonnet C."/>
            <person name="Boukhgalter B."/>
            <person name="Bourzgui I."/>
            <person name="Brown A."/>
            <person name="Cahill P."/>
            <person name="Channer S."/>
            <person name="Cheshatsang Y."/>
            <person name="Chuda L."/>
            <person name="Citroen M."/>
            <person name="Collymore A."/>
            <person name="Cooke P."/>
            <person name="Costello M."/>
            <person name="D'Aco K."/>
            <person name="Daza R."/>
            <person name="De Haan G."/>
            <person name="DeGray S."/>
            <person name="DeMaso C."/>
            <person name="Dhargay N."/>
            <person name="Dooley K."/>
            <person name="Dooley E."/>
            <person name="Doricent M."/>
            <person name="Dorje P."/>
            <person name="Dorjee K."/>
            <person name="Dupes A."/>
            <person name="Elong R."/>
            <person name="Falk J."/>
            <person name="Farina A."/>
            <person name="Faro S."/>
            <person name="Ferguson D."/>
            <person name="Fisher S."/>
            <person name="Foley C.D."/>
            <person name="Franke A."/>
            <person name="Friedrich D."/>
            <person name="Gadbois L."/>
            <person name="Gearin G."/>
            <person name="Gearin C.R."/>
            <person name="Giannoukos G."/>
            <person name="Goode T."/>
            <person name="Graham J."/>
            <person name="Grandbois E."/>
            <person name="Grewal S."/>
            <person name="Gyaltsen K."/>
            <person name="Hafez N."/>
            <person name="Hagos B."/>
            <person name="Hall J."/>
            <person name="Henson C."/>
            <person name="Hollinger A."/>
            <person name="Honan T."/>
            <person name="Huard M.D."/>
            <person name="Hughes L."/>
            <person name="Hurhula B."/>
            <person name="Husby M.E."/>
            <person name="Kamat A."/>
            <person name="Kanga B."/>
            <person name="Kashin S."/>
            <person name="Khazanovich D."/>
            <person name="Kisner P."/>
            <person name="Lance K."/>
            <person name="Lara M."/>
            <person name="Lee W."/>
            <person name="Lennon N."/>
            <person name="Letendre F."/>
            <person name="LeVine R."/>
            <person name="Lipovsky A."/>
            <person name="Liu X."/>
            <person name="Liu J."/>
            <person name="Liu S."/>
            <person name="Lokyitsang T."/>
            <person name="Lokyitsang Y."/>
            <person name="Lubonja R."/>
            <person name="Lui A."/>
            <person name="MacDonald P."/>
            <person name="Magnisalis V."/>
            <person name="Maru K."/>
            <person name="Matthews C."/>
            <person name="McCusker W."/>
            <person name="McDonough S."/>
            <person name="Mehta T."/>
            <person name="Meldrim J."/>
            <person name="Meneus L."/>
            <person name="Mihai O."/>
            <person name="Mihalev A."/>
            <person name="Mihova T."/>
            <person name="Mittelman R."/>
            <person name="Mlenga V."/>
            <person name="Montmayeur A."/>
            <person name="Mulrain L."/>
            <person name="Navidi A."/>
            <person name="Naylor J."/>
            <person name="Negash T."/>
            <person name="Nguyen T."/>
            <person name="Nguyen N."/>
            <person name="Nicol R."/>
            <person name="Norbu C."/>
            <person name="Norbu N."/>
            <person name="Novod N."/>
            <person name="O'Neill B."/>
            <person name="Osman S."/>
            <person name="Markiewicz E."/>
            <person name="Oyono O.L."/>
            <person name="Patti C."/>
            <person name="Phunkhang P."/>
            <person name="Pierre F."/>
            <person name="Priest M."/>
            <person name="Raghuraman S."/>
            <person name="Rege F."/>
            <person name="Reyes R."/>
            <person name="Rise C."/>
            <person name="Rogov P."/>
            <person name="Ross K."/>
            <person name="Ryan E."/>
            <person name="Settipalli S."/>
            <person name="Shea T."/>
            <person name="Sherpa N."/>
            <person name="Shi L."/>
            <person name="Shih D."/>
            <person name="Sparrow T."/>
            <person name="Spaulding J."/>
            <person name="Stalker J."/>
            <person name="Stange-Thomann N."/>
            <person name="Stavropoulos S."/>
            <person name="Stone C."/>
            <person name="Strader C."/>
            <person name="Tesfaye S."/>
            <person name="Thomson T."/>
            <person name="Thoulutsang Y."/>
            <person name="Thoulutsang D."/>
            <person name="Topham K."/>
            <person name="Topping I."/>
            <person name="Tsamla T."/>
            <person name="Vassiliev H."/>
            <person name="Vo A."/>
            <person name="Wangchuk T."/>
            <person name="Wangdi T."/>
            <person name="Weiand M."/>
            <person name="Wilkinson J."/>
            <person name="Wilson A."/>
            <person name="Yadav S."/>
            <person name="Young G."/>
            <person name="Yu Q."/>
            <person name="Zembek L."/>
            <person name="Zhong D."/>
            <person name="Zimmer A."/>
            <person name="Zwirko Z."/>
            <person name="Jaffe D.B."/>
            <person name="Alvarez P."/>
            <person name="Brockman W."/>
            <person name="Butler J."/>
            <person name="Chin C."/>
            <person name="Gnerre S."/>
            <person name="Grabherr M."/>
            <person name="Kleber M."/>
            <person name="Mauceli E."/>
            <person name="MacCallum I."/>
        </authorList>
    </citation>
    <scope>NUCLEOTIDE SEQUENCE [LARGE SCALE GENOMIC DNA]</scope>
    <source>
        <strain evidence="4">Tucson 15081-1352.22</strain>
    </source>
</reference>
<evidence type="ECO:0000256" key="2">
    <source>
        <dbReference type="SAM" id="SignalP"/>
    </source>
</evidence>
<protein>
    <submittedName>
        <fullName evidence="3">Uncharacterized protein</fullName>
    </submittedName>
</protein>
<dbReference type="OMA" id="TPQFEYA"/>
<dbReference type="AlphaFoldDB" id="B4KIG3"/>